<feature type="domain" description="Ice-binding protein C-terminal" evidence="2">
    <location>
        <begin position="295"/>
        <end position="317"/>
    </location>
</feature>
<evidence type="ECO:0000259" key="2">
    <source>
        <dbReference type="Pfam" id="PF07589"/>
    </source>
</evidence>
<dbReference type="KEGG" id="meiy:MIN45_P1070"/>
<name>A0AAU9CH71_9GAMM</name>
<dbReference type="EMBL" id="AP024718">
    <property type="protein sequence ID" value="BCX88701.1"/>
    <property type="molecule type" value="Genomic_DNA"/>
</dbReference>
<dbReference type="RefSeq" id="WP_286293937.1">
    <property type="nucleotide sequence ID" value="NZ_AP024718.1"/>
</dbReference>
<proteinExistence type="predicted"/>
<evidence type="ECO:0000256" key="1">
    <source>
        <dbReference type="SAM" id="SignalP"/>
    </source>
</evidence>
<organism evidence="3 4">
    <name type="scientific">Methylomarinovum tepidoasis</name>
    <dbReference type="NCBI Taxonomy" id="2840183"/>
    <lineage>
        <taxon>Bacteria</taxon>
        <taxon>Pseudomonadati</taxon>
        <taxon>Pseudomonadota</taxon>
        <taxon>Gammaproteobacteria</taxon>
        <taxon>Methylococcales</taxon>
        <taxon>Methylothermaceae</taxon>
        <taxon>Methylomarinovum</taxon>
    </lineage>
</organism>
<dbReference type="InterPro" id="IPR013424">
    <property type="entry name" value="Ice-binding_C"/>
</dbReference>
<evidence type="ECO:0000313" key="4">
    <source>
        <dbReference type="Proteomes" id="UP001321450"/>
    </source>
</evidence>
<reference evidence="4" key="1">
    <citation type="journal article" date="2024" name="Int. J. Syst. Evol. Microbiol.">
        <title>Methylomarinovum tepidoasis sp. nov., a moderately thermophilic methanotroph of the family Methylothermaceae isolated from a deep-sea hydrothermal field.</title>
        <authorList>
            <person name="Hirayama H."/>
            <person name="Takaki Y."/>
            <person name="Abe M."/>
            <person name="Miyazaki M."/>
            <person name="Uematsu K."/>
            <person name="Matsui Y."/>
            <person name="Takai K."/>
        </authorList>
    </citation>
    <scope>NUCLEOTIDE SEQUENCE [LARGE SCALE GENOMIC DNA]</scope>
    <source>
        <strain evidence="4">IN45</strain>
    </source>
</reference>
<keyword evidence="1" id="KW-0732">Signal</keyword>
<dbReference type="Proteomes" id="UP001321450">
    <property type="component" value="Chromosome"/>
</dbReference>
<dbReference type="AlphaFoldDB" id="A0AAU9CH71"/>
<accession>A0AAU9CH71</accession>
<keyword evidence="4" id="KW-1185">Reference proteome</keyword>
<sequence>MKMKHISLAIGLGLAVSMSAQAGLLSFQDDALDYFLRKDPSTGQYNAVTSGAIQKGDIALAVFEFPTVTVDGVNIIGSNEEFTGVAAVQLTDIVNPDGTHPSDGSGATIGSIYTFGLWNDFNSFLVSQGGGDLGPYATNAAIAVWRNPTTDFDLDLDRAHNGGNPNCTSLSDCISQAATGTLFQVDGFLGDGDELWTATQLVSGGGDLATVKTLNNTITVASVNFFLSNIYQDQYGDVTGINVGTGMNDCTFVVNGTPDGCAQVTGNVNLTGGQGIAATNEAVAHGTTINAQKYVPEPATLALFGIGLLGFGARSRRSC</sequence>
<dbReference type="NCBIfam" id="TIGR02595">
    <property type="entry name" value="PEP_CTERM"/>
    <property type="match status" value="1"/>
</dbReference>
<evidence type="ECO:0000313" key="3">
    <source>
        <dbReference type="EMBL" id="BCX88701.1"/>
    </source>
</evidence>
<protein>
    <recommendedName>
        <fullName evidence="2">Ice-binding protein C-terminal domain-containing protein</fullName>
    </recommendedName>
</protein>
<dbReference type="Pfam" id="PF07589">
    <property type="entry name" value="PEP-CTERM"/>
    <property type="match status" value="1"/>
</dbReference>
<feature type="chain" id="PRO_5043639173" description="Ice-binding protein C-terminal domain-containing protein" evidence="1">
    <location>
        <begin position="23"/>
        <end position="319"/>
    </location>
</feature>
<feature type="signal peptide" evidence="1">
    <location>
        <begin position="1"/>
        <end position="22"/>
    </location>
</feature>
<gene>
    <name evidence="3" type="ORF">MIN45_P1070</name>
</gene>